<feature type="transmembrane region" description="Helical" evidence="8">
    <location>
        <begin position="25"/>
        <end position="44"/>
    </location>
</feature>
<feature type="domain" description="NADH:quinone oxidoreductase/Mrp antiporter transmembrane" evidence="9">
    <location>
        <begin position="134"/>
        <end position="408"/>
    </location>
</feature>
<comment type="caution">
    <text evidence="10">The sequence shown here is derived from an EMBL/GenBank/DDBJ whole genome shotgun (WGS) entry which is preliminary data.</text>
</comment>
<keyword evidence="6 8" id="KW-0472">Membrane</keyword>
<dbReference type="Proteomes" id="UP000248790">
    <property type="component" value="Unassembled WGS sequence"/>
</dbReference>
<feature type="transmembrane region" description="Helical" evidence="8">
    <location>
        <begin position="334"/>
        <end position="356"/>
    </location>
</feature>
<keyword evidence="4 8" id="KW-1133">Transmembrane helix</keyword>
<evidence type="ECO:0000256" key="2">
    <source>
        <dbReference type="ARBA" id="ARBA00022475"/>
    </source>
</evidence>
<dbReference type="GO" id="GO:0005886">
    <property type="term" value="C:plasma membrane"/>
    <property type="evidence" value="ECO:0007669"/>
    <property type="project" value="UniProtKB-SubCell"/>
</dbReference>
<evidence type="ECO:0000313" key="10">
    <source>
        <dbReference type="EMBL" id="RAJ95978.1"/>
    </source>
</evidence>
<keyword evidence="11" id="KW-1185">Reference proteome</keyword>
<evidence type="ECO:0000256" key="8">
    <source>
        <dbReference type="SAM" id="Phobius"/>
    </source>
</evidence>
<organism evidence="10 11">
    <name type="scientific">Larkinella arboricola</name>
    <dbReference type="NCBI Taxonomy" id="643671"/>
    <lineage>
        <taxon>Bacteria</taxon>
        <taxon>Pseudomonadati</taxon>
        <taxon>Bacteroidota</taxon>
        <taxon>Cytophagia</taxon>
        <taxon>Cytophagales</taxon>
        <taxon>Spirosomataceae</taxon>
        <taxon>Larkinella</taxon>
    </lineage>
</organism>
<evidence type="ECO:0000259" key="9">
    <source>
        <dbReference type="Pfam" id="PF00361"/>
    </source>
</evidence>
<evidence type="ECO:0000256" key="3">
    <source>
        <dbReference type="ARBA" id="ARBA00022692"/>
    </source>
</evidence>
<dbReference type="OrthoDB" id="9807568at2"/>
<dbReference type="GO" id="GO:0016491">
    <property type="term" value="F:oxidoreductase activity"/>
    <property type="evidence" value="ECO:0007669"/>
    <property type="project" value="UniProtKB-KW"/>
</dbReference>
<feature type="transmembrane region" description="Helical" evidence="8">
    <location>
        <begin position="133"/>
        <end position="152"/>
    </location>
</feature>
<dbReference type="RefSeq" id="WP_111629750.1">
    <property type="nucleotide sequence ID" value="NZ_QLMC01000004.1"/>
</dbReference>
<dbReference type="PANTHER" id="PTHR42682:SF3">
    <property type="entry name" value="FORMATE HYDROGENLYASE SUBUNIT 3-RELATED"/>
    <property type="match status" value="1"/>
</dbReference>
<feature type="transmembrane region" description="Helical" evidence="8">
    <location>
        <begin position="107"/>
        <end position="127"/>
    </location>
</feature>
<feature type="transmembrane region" description="Helical" evidence="8">
    <location>
        <begin position="296"/>
        <end position="322"/>
    </location>
</feature>
<keyword evidence="2" id="KW-1003">Cell membrane</keyword>
<keyword evidence="3 7" id="KW-0812">Transmembrane</keyword>
<feature type="transmembrane region" description="Helical" evidence="8">
    <location>
        <begin position="241"/>
        <end position="259"/>
    </location>
</feature>
<feature type="transmembrane region" description="Helical" evidence="8">
    <location>
        <begin position="75"/>
        <end position="95"/>
    </location>
</feature>
<feature type="transmembrane region" description="Helical" evidence="8">
    <location>
        <begin position="472"/>
        <end position="492"/>
    </location>
</feature>
<evidence type="ECO:0000256" key="6">
    <source>
        <dbReference type="ARBA" id="ARBA00023136"/>
    </source>
</evidence>
<sequence>MESAVLIFTALSGFGVFLFRAQTKYFFSLFLHTLLIVTASSWAFRALSTGGLMQFNLLELAGFNLSANIDSLSAFFLTIISLTLLIGLLYANGYLKLYRKTLSDVRLSLHHLALLWLHISLILVNTLREGTAFLSAWELMTVSAFGLVVFEAERKEILKTGFKYLLQMQIGLALITTAFLIAKSNGSVAGFETLDAYFGGHGSLPVFFLFFVGFGIYAGFAPLHTWLPPTHLTAPSHVSSIMSSILTQMGIYGILRVLVSVHTDLFPVGLLILTASFITAFVGLRYTFTQQDGKRLLAYSSITHTGIIGIGIGIGVLGLAFHTSALAALGFTGGILHILTHALSKSLLFQCIGSIYRATRTRHLEQLGGLMQTMPKTSMLFSIGLLALCGIPPLTISISETLLYAGLLKGLTVDNSLLHVLIWTVLLSLTFLISWSMFGFIRVFRRTFLDAVRSEAAAQATEVSDDMILPKAIAGLSLLLMGLFPNVVLKLATQVTALFVTDLHSLDDIAPVLTYLGIGGVALAGFLLWTIKFRGKIQKPVSLNYRRPNTLNKPNPEPEFG</sequence>
<dbReference type="PANTHER" id="PTHR42682">
    <property type="entry name" value="HYDROGENASE-4 COMPONENT F"/>
    <property type="match status" value="1"/>
</dbReference>
<feature type="transmembrane region" description="Helical" evidence="8">
    <location>
        <begin position="418"/>
        <end position="444"/>
    </location>
</feature>
<dbReference type="InterPro" id="IPR052175">
    <property type="entry name" value="ComplexI-like_HydComp"/>
</dbReference>
<protein>
    <submittedName>
        <fullName evidence="10">Hydrogenase-4 component B</fullName>
    </submittedName>
</protein>
<evidence type="ECO:0000256" key="1">
    <source>
        <dbReference type="ARBA" id="ARBA00004651"/>
    </source>
</evidence>
<reference evidence="10 11" key="1">
    <citation type="submission" date="2018-06" db="EMBL/GenBank/DDBJ databases">
        <title>Genomic Encyclopedia of Archaeal and Bacterial Type Strains, Phase II (KMG-II): from individual species to whole genera.</title>
        <authorList>
            <person name="Goeker M."/>
        </authorList>
    </citation>
    <scope>NUCLEOTIDE SEQUENCE [LARGE SCALE GENOMIC DNA]</scope>
    <source>
        <strain evidence="10 11">DSM 21851</strain>
    </source>
</reference>
<evidence type="ECO:0000256" key="7">
    <source>
        <dbReference type="RuleBase" id="RU000320"/>
    </source>
</evidence>
<gene>
    <name evidence="10" type="ORF">LX87_03728</name>
</gene>
<feature type="transmembrane region" description="Helical" evidence="8">
    <location>
        <begin position="202"/>
        <end position="220"/>
    </location>
</feature>
<dbReference type="AlphaFoldDB" id="A0A327WTL8"/>
<evidence type="ECO:0000256" key="5">
    <source>
        <dbReference type="ARBA" id="ARBA00023002"/>
    </source>
</evidence>
<proteinExistence type="predicted"/>
<comment type="subcellular location">
    <subcellularLocation>
        <location evidence="1">Cell membrane</location>
        <topology evidence="1">Multi-pass membrane protein</topology>
    </subcellularLocation>
    <subcellularLocation>
        <location evidence="7">Membrane</location>
        <topology evidence="7">Multi-pass membrane protein</topology>
    </subcellularLocation>
</comment>
<dbReference type="InterPro" id="IPR001750">
    <property type="entry name" value="ND/Mrp_TM"/>
</dbReference>
<feature type="transmembrane region" description="Helical" evidence="8">
    <location>
        <begin position="164"/>
        <end position="182"/>
    </location>
</feature>
<evidence type="ECO:0000313" key="11">
    <source>
        <dbReference type="Proteomes" id="UP000248790"/>
    </source>
</evidence>
<accession>A0A327WTL8</accession>
<feature type="transmembrane region" description="Helical" evidence="8">
    <location>
        <begin position="512"/>
        <end position="531"/>
    </location>
</feature>
<dbReference type="Pfam" id="PF00361">
    <property type="entry name" value="Proton_antipo_M"/>
    <property type="match status" value="1"/>
</dbReference>
<dbReference type="EMBL" id="QLMC01000004">
    <property type="protein sequence ID" value="RAJ95978.1"/>
    <property type="molecule type" value="Genomic_DNA"/>
</dbReference>
<keyword evidence="5" id="KW-0560">Oxidoreductase</keyword>
<feature type="transmembrane region" description="Helical" evidence="8">
    <location>
        <begin position="265"/>
        <end position="284"/>
    </location>
</feature>
<name>A0A327WTL8_LARAB</name>
<feature type="transmembrane region" description="Helical" evidence="8">
    <location>
        <begin position="377"/>
        <end position="398"/>
    </location>
</feature>
<evidence type="ECO:0000256" key="4">
    <source>
        <dbReference type="ARBA" id="ARBA00022989"/>
    </source>
</evidence>